<evidence type="ECO:0000313" key="3">
    <source>
        <dbReference type="Proteomes" id="UP000824031"/>
    </source>
</evidence>
<dbReference type="InterPro" id="IPR000683">
    <property type="entry name" value="Gfo/Idh/MocA-like_OxRdtase_N"/>
</dbReference>
<evidence type="ECO:0000313" key="2">
    <source>
        <dbReference type="EMBL" id="HIZ48821.1"/>
    </source>
</evidence>
<dbReference type="EMBL" id="DXBO01000131">
    <property type="protein sequence ID" value="HIZ48821.1"/>
    <property type="molecule type" value="Genomic_DNA"/>
</dbReference>
<organism evidence="2 3">
    <name type="scientific">Candidatus Gemmiger excrementavium</name>
    <dbReference type="NCBI Taxonomy" id="2838608"/>
    <lineage>
        <taxon>Bacteria</taxon>
        <taxon>Bacillati</taxon>
        <taxon>Bacillota</taxon>
        <taxon>Clostridia</taxon>
        <taxon>Eubacteriales</taxon>
        <taxon>Gemmiger</taxon>
    </lineage>
</organism>
<gene>
    <name evidence="2" type="ORF">H9810_08890</name>
</gene>
<accession>A0A9D2F4H2</accession>
<dbReference type="PANTHER" id="PTHR43054">
    <property type="match status" value="1"/>
</dbReference>
<dbReference type="Pfam" id="PF01408">
    <property type="entry name" value="GFO_IDH_MocA"/>
    <property type="match status" value="1"/>
</dbReference>
<dbReference type="Proteomes" id="UP000824031">
    <property type="component" value="Unassembled WGS sequence"/>
</dbReference>
<dbReference type="GO" id="GO:0000166">
    <property type="term" value="F:nucleotide binding"/>
    <property type="evidence" value="ECO:0007669"/>
    <property type="project" value="InterPro"/>
</dbReference>
<protein>
    <submittedName>
        <fullName evidence="2">Gfo/Idh/MocA family oxidoreductase</fullName>
    </submittedName>
</protein>
<reference evidence="2" key="1">
    <citation type="journal article" date="2021" name="PeerJ">
        <title>Extensive microbial diversity within the chicken gut microbiome revealed by metagenomics and culture.</title>
        <authorList>
            <person name="Gilroy R."/>
            <person name="Ravi A."/>
            <person name="Getino M."/>
            <person name="Pursley I."/>
            <person name="Horton D.L."/>
            <person name="Alikhan N.F."/>
            <person name="Baker D."/>
            <person name="Gharbi K."/>
            <person name="Hall N."/>
            <person name="Watson M."/>
            <person name="Adriaenssens E.M."/>
            <person name="Foster-Nyarko E."/>
            <person name="Jarju S."/>
            <person name="Secka A."/>
            <person name="Antonio M."/>
            <person name="Oren A."/>
            <person name="Chaudhuri R.R."/>
            <person name="La Ragione R."/>
            <person name="Hildebrand F."/>
            <person name="Pallen M.J."/>
        </authorList>
    </citation>
    <scope>NUCLEOTIDE SEQUENCE</scope>
    <source>
        <strain evidence="2">3436</strain>
    </source>
</reference>
<feature type="domain" description="Gfo/Idh/MocA-like oxidoreductase N-terminal" evidence="1">
    <location>
        <begin position="13"/>
        <end position="121"/>
    </location>
</feature>
<name>A0A9D2F4H2_9FIRM</name>
<reference evidence="2" key="2">
    <citation type="submission" date="2021-04" db="EMBL/GenBank/DDBJ databases">
        <authorList>
            <person name="Gilroy R."/>
        </authorList>
    </citation>
    <scope>NUCLEOTIDE SEQUENCE</scope>
    <source>
        <strain evidence="2">3436</strain>
    </source>
</reference>
<dbReference type="Gene3D" id="3.30.360.10">
    <property type="entry name" value="Dihydrodipicolinate Reductase, domain 2"/>
    <property type="match status" value="1"/>
</dbReference>
<dbReference type="PANTHER" id="PTHR43054:SF1">
    <property type="entry name" value="SCYLLO-INOSITOL 2-DEHYDROGENASE (NADP(+)) IOLU"/>
    <property type="match status" value="1"/>
</dbReference>
<evidence type="ECO:0000259" key="1">
    <source>
        <dbReference type="Pfam" id="PF01408"/>
    </source>
</evidence>
<dbReference type="InterPro" id="IPR036291">
    <property type="entry name" value="NAD(P)-bd_dom_sf"/>
</dbReference>
<dbReference type="SUPFAM" id="SSF51735">
    <property type="entry name" value="NAD(P)-binding Rossmann-fold domains"/>
    <property type="match status" value="1"/>
</dbReference>
<dbReference type="Gene3D" id="3.40.50.720">
    <property type="entry name" value="NAD(P)-binding Rossmann-like Domain"/>
    <property type="match status" value="1"/>
</dbReference>
<proteinExistence type="predicted"/>
<sequence length="328" mass="35209">MQPLKLAILSTSRIVEEFLQHLPEMPEVSVRALCCRPQSGDKARAWAAQYGIPAVYTDEAACYAAGGFDAVYIGTANHLHYGAARRALAAGYHVILEKPFTGTAAEARDLYALADEKGVLLLEAITTYYLPQFAFLQRELEKVGPVRGAMASFCARSRRYDDFLNGIWNTTFDPACQGGALGDMNVYNLHLLVGLLGMPKRAEYRPSRAENGIDTAGMALLDYGDVTAAALAAKDSDSVNGAVIQGPGGRLVVEGGTNAMPVVYSVAGGVRGGGTRTDGPAGDRFRMAYEFAEFARIIAEKDTAAEKTARARTLAVMDLLDTLRQNAE</sequence>
<dbReference type="AlphaFoldDB" id="A0A9D2F4H2"/>
<dbReference type="SUPFAM" id="SSF55347">
    <property type="entry name" value="Glyceraldehyde-3-phosphate dehydrogenase-like, C-terminal domain"/>
    <property type="match status" value="1"/>
</dbReference>
<comment type="caution">
    <text evidence="2">The sequence shown here is derived from an EMBL/GenBank/DDBJ whole genome shotgun (WGS) entry which is preliminary data.</text>
</comment>